<evidence type="ECO:0000313" key="4">
    <source>
        <dbReference type="Proteomes" id="UP000095751"/>
    </source>
</evidence>
<keyword evidence="4" id="KW-1185">Reference proteome</keyword>
<dbReference type="Pfam" id="PF07647">
    <property type="entry name" value="SAM_2"/>
    <property type="match status" value="1"/>
</dbReference>
<dbReference type="KEGG" id="fcy:FRACYDRAFT_247165"/>
<proteinExistence type="predicted"/>
<accession>A0A1E7EXI8</accession>
<dbReference type="PROSITE" id="PS50105">
    <property type="entry name" value="SAM_DOMAIN"/>
    <property type="match status" value="1"/>
</dbReference>
<sequence>MTAKHHPYDTNTADASSHSPRYRAMPDSNTTGNNEDILSDYHTWSPNQLGIFFRKRGLSEYYDTLQKHKITGQLAPLLNDDDLKQMGIDIVGEERIFFSDCDRTCFTCNGFCPVDPSTYKLTCNHLKVKKVQPVRCGPVRLFCFGASYVSKNIDLSKVDDVDVMGIPAPCCHRTFCCSKGKDLVEVESRFDTRGTGKIFLVLEEGCGEAVANMILNQVEESQKMERT</sequence>
<gene>
    <name evidence="3" type="ORF">FRACYDRAFT_247165</name>
</gene>
<dbReference type="Proteomes" id="UP000095751">
    <property type="component" value="Unassembled WGS sequence"/>
</dbReference>
<dbReference type="SUPFAM" id="SSF47769">
    <property type="entry name" value="SAM/Pointed domain"/>
    <property type="match status" value="1"/>
</dbReference>
<dbReference type="Gene3D" id="1.10.150.50">
    <property type="entry name" value="Transcription Factor, Ets-1"/>
    <property type="match status" value="1"/>
</dbReference>
<feature type="compositionally biased region" description="Polar residues" evidence="1">
    <location>
        <begin position="9"/>
        <end position="19"/>
    </location>
</feature>
<feature type="domain" description="SAM" evidence="2">
    <location>
        <begin position="44"/>
        <end position="95"/>
    </location>
</feature>
<reference evidence="3 4" key="1">
    <citation type="submission" date="2016-09" db="EMBL/GenBank/DDBJ databases">
        <title>Extensive genetic diversity and differential bi-allelic expression allows diatom success in the polar Southern Ocean.</title>
        <authorList>
            <consortium name="DOE Joint Genome Institute"/>
            <person name="Mock T."/>
            <person name="Otillar R.P."/>
            <person name="Strauss J."/>
            <person name="Dupont C."/>
            <person name="Frickenhaus S."/>
            <person name="Maumus F."/>
            <person name="Mcmullan M."/>
            <person name="Sanges R."/>
            <person name="Schmutz J."/>
            <person name="Toseland A."/>
            <person name="Valas R."/>
            <person name="Veluchamy A."/>
            <person name="Ward B.J."/>
            <person name="Allen A."/>
            <person name="Barry K."/>
            <person name="Falciatore A."/>
            <person name="Ferrante M."/>
            <person name="Fortunato A.E."/>
            <person name="Gloeckner G."/>
            <person name="Gruber A."/>
            <person name="Hipkin R."/>
            <person name="Janech M."/>
            <person name="Kroth P."/>
            <person name="Leese F."/>
            <person name="Lindquist E."/>
            <person name="Lyon B.R."/>
            <person name="Martin J."/>
            <person name="Mayer C."/>
            <person name="Parker M."/>
            <person name="Quesneville H."/>
            <person name="Raymond J."/>
            <person name="Uhlig C."/>
            <person name="Valentin K.U."/>
            <person name="Worden A.Z."/>
            <person name="Armbrust E.V."/>
            <person name="Bowler C."/>
            <person name="Green B."/>
            <person name="Moulton V."/>
            <person name="Van Oosterhout C."/>
            <person name="Grigoriev I."/>
        </authorList>
    </citation>
    <scope>NUCLEOTIDE SEQUENCE [LARGE SCALE GENOMIC DNA]</scope>
    <source>
        <strain evidence="3 4">CCMP1102</strain>
    </source>
</reference>
<dbReference type="CDD" id="cd09487">
    <property type="entry name" value="SAM_superfamily"/>
    <property type="match status" value="1"/>
</dbReference>
<dbReference type="InParanoid" id="A0A1E7EXI8"/>
<feature type="region of interest" description="Disordered" evidence="1">
    <location>
        <begin position="1"/>
        <end position="31"/>
    </location>
</feature>
<protein>
    <recommendedName>
        <fullName evidence="2">SAM domain-containing protein</fullName>
    </recommendedName>
</protein>
<dbReference type="InterPro" id="IPR001660">
    <property type="entry name" value="SAM"/>
</dbReference>
<dbReference type="SMART" id="SM00454">
    <property type="entry name" value="SAM"/>
    <property type="match status" value="1"/>
</dbReference>
<evidence type="ECO:0000259" key="2">
    <source>
        <dbReference type="PROSITE" id="PS50105"/>
    </source>
</evidence>
<dbReference type="AlphaFoldDB" id="A0A1E7EXI8"/>
<dbReference type="InterPro" id="IPR013761">
    <property type="entry name" value="SAM/pointed_sf"/>
</dbReference>
<evidence type="ECO:0000313" key="3">
    <source>
        <dbReference type="EMBL" id="OEU10622.1"/>
    </source>
</evidence>
<evidence type="ECO:0000256" key="1">
    <source>
        <dbReference type="SAM" id="MobiDB-lite"/>
    </source>
</evidence>
<dbReference type="OrthoDB" id="434324at2759"/>
<name>A0A1E7EXI8_9STRA</name>
<dbReference type="EMBL" id="KV784371">
    <property type="protein sequence ID" value="OEU10622.1"/>
    <property type="molecule type" value="Genomic_DNA"/>
</dbReference>
<organism evidence="3 4">
    <name type="scientific">Fragilariopsis cylindrus CCMP1102</name>
    <dbReference type="NCBI Taxonomy" id="635003"/>
    <lineage>
        <taxon>Eukaryota</taxon>
        <taxon>Sar</taxon>
        <taxon>Stramenopiles</taxon>
        <taxon>Ochrophyta</taxon>
        <taxon>Bacillariophyta</taxon>
        <taxon>Bacillariophyceae</taxon>
        <taxon>Bacillariophycidae</taxon>
        <taxon>Bacillariales</taxon>
        <taxon>Bacillariaceae</taxon>
        <taxon>Fragilariopsis</taxon>
    </lineage>
</organism>